<evidence type="ECO:0000313" key="2">
    <source>
        <dbReference type="Proteomes" id="UP000242610"/>
    </source>
</evidence>
<reference evidence="2" key="1">
    <citation type="submission" date="2016-08" db="EMBL/GenBank/DDBJ databases">
        <authorList>
            <person name="Varghese N."/>
            <person name="Submissions Spin"/>
        </authorList>
    </citation>
    <scope>NUCLEOTIDE SEQUENCE [LARGE SCALE GENOMIC DNA]</scope>
    <source>
        <strain evidence="2">R-52791</strain>
    </source>
</reference>
<dbReference type="RefSeq" id="WP_091847425.1">
    <property type="nucleotide sequence ID" value="NZ_FMBL01000001.1"/>
</dbReference>
<dbReference type="Pfam" id="PF22752">
    <property type="entry name" value="DUF488-N3i"/>
    <property type="match status" value="1"/>
</dbReference>
<dbReference type="InterPro" id="IPR052552">
    <property type="entry name" value="YeaO-like"/>
</dbReference>
<proteinExistence type="predicted"/>
<dbReference type="EMBL" id="FMBL01000001">
    <property type="protein sequence ID" value="SCC79210.1"/>
    <property type="molecule type" value="Genomic_DNA"/>
</dbReference>
<dbReference type="AlphaFoldDB" id="A0A1C4H3H8"/>
<accession>A0A1C4H3H8</accession>
<evidence type="ECO:0000313" key="1">
    <source>
        <dbReference type="EMBL" id="SCC79210.1"/>
    </source>
</evidence>
<dbReference type="PANTHER" id="PTHR36849">
    <property type="entry name" value="CYTOPLASMIC PROTEIN-RELATED"/>
    <property type="match status" value="1"/>
</dbReference>
<dbReference type="STRING" id="1505727.GA0061077_0626"/>
<gene>
    <name evidence="1" type="ORF">GA0061077_0626</name>
</gene>
<sequence length="118" mass="13753">MTVALKRVYEGVEGRDGYRVLVDRLWPRGVAKSDGKVDLWLKDIAPSTPLRKWFGHDPSKFEEFAERYRDELDANVEAVEALTNMCREHPKITLLYGAKDQEHNHAIVLRDYLVRQIE</sequence>
<dbReference type="Proteomes" id="UP000242610">
    <property type="component" value="Unassembled WGS sequence"/>
</dbReference>
<organism evidence="1 2">
    <name type="scientific">Bifidobacterium commune</name>
    <dbReference type="NCBI Taxonomy" id="1505727"/>
    <lineage>
        <taxon>Bacteria</taxon>
        <taxon>Bacillati</taxon>
        <taxon>Actinomycetota</taxon>
        <taxon>Actinomycetes</taxon>
        <taxon>Bifidobacteriales</taxon>
        <taxon>Bifidobacteriaceae</taxon>
        <taxon>Bifidobacterium</taxon>
    </lineage>
</organism>
<protein>
    <submittedName>
        <fullName evidence="1">Uncharacterized conserved protein YeaO, DUF488 family</fullName>
    </submittedName>
</protein>
<name>A0A1C4H3H8_9BIFI</name>
<keyword evidence="2" id="KW-1185">Reference proteome</keyword>
<dbReference type="PANTHER" id="PTHR36849:SF1">
    <property type="entry name" value="CYTOPLASMIC PROTEIN"/>
    <property type="match status" value="1"/>
</dbReference>
<dbReference type="OrthoDB" id="9790745at2"/>